<dbReference type="Proteomes" id="UP000177020">
    <property type="component" value="Unassembled WGS sequence"/>
</dbReference>
<accession>A0A1G2FRT0</accession>
<evidence type="ECO:0000313" key="2">
    <source>
        <dbReference type="EMBL" id="OGZ40350.1"/>
    </source>
</evidence>
<organism evidence="2 3">
    <name type="scientific">Candidatus Portnoybacteria bacterium RIFCSPLOWO2_02_FULL_40_15</name>
    <dbReference type="NCBI Taxonomy" id="1802002"/>
    <lineage>
        <taxon>Bacteria</taxon>
        <taxon>Candidatus Portnoyibacteriota</taxon>
    </lineage>
</organism>
<reference evidence="2 3" key="1">
    <citation type="journal article" date="2016" name="Nat. Commun.">
        <title>Thousands of microbial genomes shed light on interconnected biogeochemical processes in an aquifer system.</title>
        <authorList>
            <person name="Anantharaman K."/>
            <person name="Brown C.T."/>
            <person name="Hug L.A."/>
            <person name="Sharon I."/>
            <person name="Castelle C.J."/>
            <person name="Probst A.J."/>
            <person name="Thomas B.C."/>
            <person name="Singh A."/>
            <person name="Wilkins M.J."/>
            <person name="Karaoz U."/>
            <person name="Brodie E.L."/>
            <person name="Williams K.H."/>
            <person name="Hubbard S.S."/>
            <person name="Banfield J.F."/>
        </authorList>
    </citation>
    <scope>NUCLEOTIDE SEQUENCE [LARGE SCALE GENOMIC DNA]</scope>
</reference>
<dbReference type="AlphaFoldDB" id="A0A1G2FRT0"/>
<feature type="region of interest" description="Disordered" evidence="1">
    <location>
        <begin position="167"/>
        <end position="186"/>
    </location>
</feature>
<gene>
    <name evidence="2" type="ORF">A3I20_00300</name>
</gene>
<protein>
    <submittedName>
        <fullName evidence="2">Uncharacterized protein</fullName>
    </submittedName>
</protein>
<evidence type="ECO:0000313" key="3">
    <source>
        <dbReference type="Proteomes" id="UP000177020"/>
    </source>
</evidence>
<comment type="caution">
    <text evidence="2">The sequence shown here is derived from an EMBL/GenBank/DDBJ whole genome shotgun (WGS) entry which is preliminary data.</text>
</comment>
<sequence>MFDLNRANERVGQWPGRVFKGEYDEKTGRTTYKDVIKETVKAGKTEKEGTKIALTEAYKAWSRMDPQEKARFTHRLGVISESEKGENAGVEGHEMWIRGLSSETPNAVRISDEVKATLMLRHAKETQTLNKSLYDELSKIFAKKSDDEIRALQDMLQPVAEGVTITSWRRPPTPEKPGGFGLGMYP</sequence>
<evidence type="ECO:0000256" key="1">
    <source>
        <dbReference type="SAM" id="MobiDB-lite"/>
    </source>
</evidence>
<proteinExistence type="predicted"/>
<dbReference type="EMBL" id="MHNG01000020">
    <property type="protein sequence ID" value="OGZ40350.1"/>
    <property type="molecule type" value="Genomic_DNA"/>
</dbReference>
<name>A0A1G2FRT0_9BACT</name>